<feature type="transmembrane region" description="Helical" evidence="5">
    <location>
        <begin position="77"/>
        <end position="99"/>
    </location>
</feature>
<dbReference type="PANTHER" id="PTHR43701:SF2">
    <property type="entry name" value="MEMBRANE TRANSPORTER PROTEIN YJNA-RELATED"/>
    <property type="match status" value="1"/>
</dbReference>
<keyword evidence="7" id="KW-1185">Reference proteome</keyword>
<dbReference type="InterPro" id="IPR051598">
    <property type="entry name" value="TSUP/Inactive_protease-like"/>
</dbReference>
<evidence type="ECO:0000256" key="2">
    <source>
        <dbReference type="ARBA" id="ARBA00022692"/>
    </source>
</evidence>
<comment type="similarity">
    <text evidence="5">Belongs to the 4-toluene sulfonate uptake permease (TSUP) (TC 2.A.102) family.</text>
</comment>
<name>A0A974WFY5_9BACT</name>
<keyword evidence="3 5" id="KW-1133">Transmembrane helix</keyword>
<gene>
    <name evidence="6" type="ORF">JR347_00205</name>
</gene>
<accession>A0A974WFY5</accession>
<feature type="transmembrane region" description="Helical" evidence="5">
    <location>
        <begin position="214"/>
        <end position="235"/>
    </location>
</feature>
<dbReference type="PANTHER" id="PTHR43701">
    <property type="entry name" value="MEMBRANE TRANSPORTER PROTEIN MJ0441-RELATED"/>
    <property type="match status" value="1"/>
</dbReference>
<evidence type="ECO:0000256" key="3">
    <source>
        <dbReference type="ARBA" id="ARBA00022989"/>
    </source>
</evidence>
<evidence type="ECO:0000256" key="5">
    <source>
        <dbReference type="RuleBase" id="RU363041"/>
    </source>
</evidence>
<dbReference type="Proteomes" id="UP000662783">
    <property type="component" value="Chromosome"/>
</dbReference>
<dbReference type="RefSeq" id="WP_205722056.1">
    <property type="nucleotide sequence ID" value="NZ_CP070608.1"/>
</dbReference>
<evidence type="ECO:0000313" key="7">
    <source>
        <dbReference type="Proteomes" id="UP000662783"/>
    </source>
</evidence>
<proteinExistence type="inferred from homology"/>
<feature type="transmembrane region" description="Helical" evidence="5">
    <location>
        <begin position="105"/>
        <end position="123"/>
    </location>
</feature>
<keyword evidence="2 5" id="KW-0812">Transmembrane</keyword>
<organism evidence="6 7">
    <name type="scientific">Fulvivirga lutea</name>
    <dbReference type="NCBI Taxonomy" id="2810512"/>
    <lineage>
        <taxon>Bacteria</taxon>
        <taxon>Pseudomonadati</taxon>
        <taxon>Bacteroidota</taxon>
        <taxon>Cytophagia</taxon>
        <taxon>Cytophagales</taxon>
        <taxon>Fulvivirgaceae</taxon>
        <taxon>Fulvivirga</taxon>
    </lineage>
</organism>
<feature type="transmembrane region" description="Helical" evidence="5">
    <location>
        <begin position="45"/>
        <end position="65"/>
    </location>
</feature>
<evidence type="ECO:0000256" key="4">
    <source>
        <dbReference type="ARBA" id="ARBA00023136"/>
    </source>
</evidence>
<feature type="transmembrane region" description="Helical" evidence="5">
    <location>
        <begin position="144"/>
        <end position="164"/>
    </location>
</feature>
<comment type="subcellular location">
    <subcellularLocation>
        <location evidence="5">Cell membrane</location>
        <topology evidence="5">Multi-pass membrane protein</topology>
    </subcellularLocation>
    <subcellularLocation>
        <location evidence="1">Membrane</location>
        <topology evidence="1">Multi-pass membrane protein</topology>
    </subcellularLocation>
</comment>
<dbReference type="KEGG" id="fuv:JR347_00205"/>
<feature type="transmembrane region" description="Helical" evidence="5">
    <location>
        <begin position="247"/>
        <end position="265"/>
    </location>
</feature>
<evidence type="ECO:0000313" key="6">
    <source>
        <dbReference type="EMBL" id="QSE97546.1"/>
    </source>
</evidence>
<dbReference type="Pfam" id="PF01925">
    <property type="entry name" value="TauE"/>
    <property type="match status" value="1"/>
</dbReference>
<dbReference type="InterPro" id="IPR002781">
    <property type="entry name" value="TM_pro_TauE-like"/>
</dbReference>
<sequence length="268" mass="28986">MIIYTLLFIAGLIGGLLAGITGVGTGFIMIAVIPLALANMGIPDVLIVQLTIANTIFATMCSSFLNNVQLMIKRKMYWNETFILAMVAGATASILLQLIVYNSTYSKEAYNTIIIVLLAYIIIRTLSKLRKRLEEKENITLPKLIVTGISGGAVAALTGLGGGSMVIPMLNLWMKVDIIKAKKISYGTIFITSLLLTFLNIVNKPSIELSYSHIGFILFPVALPLAAGVIIGSPLGLKLGEKTPARVISYLFLTIIGIVMLRKIIELL</sequence>
<dbReference type="AlphaFoldDB" id="A0A974WFY5"/>
<keyword evidence="4 5" id="KW-0472">Membrane</keyword>
<keyword evidence="5" id="KW-1003">Cell membrane</keyword>
<evidence type="ECO:0000256" key="1">
    <source>
        <dbReference type="ARBA" id="ARBA00004141"/>
    </source>
</evidence>
<dbReference type="GO" id="GO:0005886">
    <property type="term" value="C:plasma membrane"/>
    <property type="evidence" value="ECO:0007669"/>
    <property type="project" value="UniProtKB-SubCell"/>
</dbReference>
<feature type="transmembrane region" description="Helical" evidence="5">
    <location>
        <begin position="184"/>
        <end position="202"/>
    </location>
</feature>
<feature type="transmembrane region" description="Helical" evidence="5">
    <location>
        <begin position="7"/>
        <end position="33"/>
    </location>
</feature>
<reference evidence="6" key="1">
    <citation type="submission" date="2021-02" db="EMBL/GenBank/DDBJ databases">
        <title>Fulvivirga sp. S481 isolated from sea water.</title>
        <authorList>
            <person name="Bae S.S."/>
            <person name="Baek K."/>
        </authorList>
    </citation>
    <scope>NUCLEOTIDE SEQUENCE</scope>
    <source>
        <strain evidence="6">S481</strain>
    </source>
</reference>
<protein>
    <recommendedName>
        <fullName evidence="5">Probable membrane transporter protein</fullName>
    </recommendedName>
</protein>
<dbReference type="EMBL" id="CP070608">
    <property type="protein sequence ID" value="QSE97546.1"/>
    <property type="molecule type" value="Genomic_DNA"/>
</dbReference>